<proteinExistence type="predicted"/>
<evidence type="ECO:0000313" key="1">
    <source>
        <dbReference type="EMBL" id="NNU34468.1"/>
    </source>
</evidence>
<dbReference type="Pfam" id="PF09720">
    <property type="entry name" value="Unstab_antitox"/>
    <property type="match status" value="1"/>
</dbReference>
<dbReference type="NCBIfam" id="TIGR02574">
    <property type="entry name" value="stabl_TIGR02574"/>
    <property type="match status" value="1"/>
</dbReference>
<protein>
    <submittedName>
        <fullName evidence="1">Addiction module protein</fullName>
    </submittedName>
</protein>
<dbReference type="InterPro" id="IPR013406">
    <property type="entry name" value="CHP02574_addiction_mod"/>
</dbReference>
<keyword evidence="2" id="KW-1185">Reference proteome</keyword>
<dbReference type="EMBL" id="JABFCR010000048">
    <property type="protein sequence ID" value="NNU34468.1"/>
    <property type="molecule type" value="Genomic_DNA"/>
</dbReference>
<accession>A0ABX1W2R7</accession>
<name>A0ABX1W2R7_9SPHI</name>
<evidence type="ECO:0000313" key="2">
    <source>
        <dbReference type="Proteomes" id="UP000566071"/>
    </source>
</evidence>
<gene>
    <name evidence="1" type="ORF">HK413_10710</name>
</gene>
<dbReference type="Proteomes" id="UP000566071">
    <property type="component" value="Unassembled WGS sequence"/>
</dbReference>
<sequence length="69" mass="8004">MVQMQEILELSVAERILMIEKIWDSIDPGTIPTPDSHQQELDRRLNRYTKGETSFVSWESIKSELNAAK</sequence>
<reference evidence="1 2" key="1">
    <citation type="submission" date="2020-05" db="EMBL/GenBank/DDBJ databases">
        <authorList>
            <person name="Khan S.A."/>
            <person name="Jeon C.O."/>
            <person name="Chun B.H."/>
        </authorList>
    </citation>
    <scope>NUCLEOTIDE SEQUENCE [LARGE SCALE GENOMIC DNA]</scope>
    <source>
        <strain evidence="1 2">S1162</strain>
    </source>
</reference>
<comment type="caution">
    <text evidence="1">The sequence shown here is derived from an EMBL/GenBank/DDBJ whole genome shotgun (WGS) entry which is preliminary data.</text>
</comment>
<organism evidence="1 2">
    <name type="scientific">Mucilaginibacter humi</name>
    <dbReference type="NCBI Taxonomy" id="2732510"/>
    <lineage>
        <taxon>Bacteria</taxon>
        <taxon>Pseudomonadati</taxon>
        <taxon>Bacteroidota</taxon>
        <taxon>Sphingobacteriia</taxon>
        <taxon>Sphingobacteriales</taxon>
        <taxon>Sphingobacteriaceae</taxon>
        <taxon>Mucilaginibacter</taxon>
    </lineage>
</organism>